<keyword evidence="1" id="KW-1015">Disulfide bond</keyword>
<feature type="signal peptide" evidence="3">
    <location>
        <begin position="1"/>
        <end position="23"/>
    </location>
</feature>
<dbReference type="PANTHER" id="PTHR11480:SF91">
    <property type="entry name" value="SAPOSIN B-TYPE DOMAIN-CONTAINING PROTEIN"/>
    <property type="match status" value="1"/>
</dbReference>
<evidence type="ECO:0000256" key="3">
    <source>
        <dbReference type="SAM" id="SignalP"/>
    </source>
</evidence>
<dbReference type="SMART" id="SM00741">
    <property type="entry name" value="SapB"/>
    <property type="match status" value="2"/>
</dbReference>
<dbReference type="WBParaSite" id="PTRK_0000130100.1">
    <property type="protein sequence ID" value="PTRK_0000130100.1"/>
    <property type="gene ID" value="PTRK_0000130100"/>
</dbReference>
<dbReference type="Proteomes" id="UP000038045">
    <property type="component" value="Unplaced"/>
</dbReference>
<evidence type="ECO:0000256" key="1">
    <source>
        <dbReference type="ARBA" id="ARBA00023157"/>
    </source>
</evidence>
<evidence type="ECO:0000313" key="5">
    <source>
        <dbReference type="Proteomes" id="UP000038045"/>
    </source>
</evidence>
<dbReference type="PROSITE" id="PS50015">
    <property type="entry name" value="SAP_B"/>
    <property type="match status" value="2"/>
</dbReference>
<evidence type="ECO:0000256" key="2">
    <source>
        <dbReference type="ARBA" id="ARBA00023180"/>
    </source>
</evidence>
<feature type="chain" id="PRO_5005891002" evidence="3">
    <location>
        <begin position="24"/>
        <end position="350"/>
    </location>
</feature>
<dbReference type="AlphaFoldDB" id="A0A0N4Z320"/>
<feature type="domain" description="Saposin B-type" evidence="4">
    <location>
        <begin position="47"/>
        <end position="126"/>
    </location>
</feature>
<reference evidence="6" key="1">
    <citation type="submission" date="2017-02" db="UniProtKB">
        <authorList>
            <consortium name="WormBaseParasite"/>
        </authorList>
    </citation>
    <scope>IDENTIFICATION</scope>
</reference>
<evidence type="ECO:0000313" key="6">
    <source>
        <dbReference type="WBParaSite" id="PTRK_0000130100.1"/>
    </source>
</evidence>
<dbReference type="InterPro" id="IPR008138">
    <property type="entry name" value="SapB_2"/>
</dbReference>
<feature type="domain" description="Saposin B-type" evidence="4">
    <location>
        <begin position="274"/>
        <end position="350"/>
    </location>
</feature>
<dbReference type="PANTHER" id="PTHR11480">
    <property type="entry name" value="SAPOSIN-RELATED"/>
    <property type="match status" value="1"/>
</dbReference>
<dbReference type="InterPro" id="IPR011001">
    <property type="entry name" value="Saposin-like"/>
</dbReference>
<dbReference type="SUPFAM" id="SSF47862">
    <property type="entry name" value="Saposin"/>
    <property type="match status" value="2"/>
</dbReference>
<proteinExistence type="predicted"/>
<keyword evidence="3" id="KW-0732">Signal</keyword>
<evidence type="ECO:0000259" key="4">
    <source>
        <dbReference type="PROSITE" id="PS50015"/>
    </source>
</evidence>
<dbReference type="Gene3D" id="1.10.225.10">
    <property type="entry name" value="Saposin-like"/>
    <property type="match status" value="2"/>
</dbReference>
<protein>
    <submittedName>
        <fullName evidence="6">Saposin B-type domain-containing protein</fullName>
    </submittedName>
</protein>
<dbReference type="InterPro" id="IPR051428">
    <property type="entry name" value="Sphingo_Act-Surfact_Prot"/>
</dbReference>
<keyword evidence="2" id="KW-0325">Glycoprotein</keyword>
<organism evidence="5 6">
    <name type="scientific">Parastrongyloides trichosuri</name>
    <name type="common">Possum-specific nematode worm</name>
    <dbReference type="NCBI Taxonomy" id="131310"/>
    <lineage>
        <taxon>Eukaryota</taxon>
        <taxon>Metazoa</taxon>
        <taxon>Ecdysozoa</taxon>
        <taxon>Nematoda</taxon>
        <taxon>Chromadorea</taxon>
        <taxon>Rhabditida</taxon>
        <taxon>Tylenchina</taxon>
        <taxon>Panagrolaimomorpha</taxon>
        <taxon>Strongyloidoidea</taxon>
        <taxon>Strongyloididae</taxon>
        <taxon>Parastrongyloides</taxon>
    </lineage>
</organism>
<dbReference type="InterPro" id="IPR008139">
    <property type="entry name" value="SaposinB_dom"/>
</dbReference>
<keyword evidence="5" id="KW-1185">Reference proteome</keyword>
<sequence>MVKYPFKVLIIILLSVFISLSSPYYVGRRINYMDNVVSDQNEVRYSGSLGCYLCSQLMTITQSKMELNQVQLKTVLNERCNNLSTLIKAQCFTFVTESLPQIYYSLTYDMSHKNICEMLNICEVNKLHQFENISNVKRNHENRIIVDNIHSSVVKPIPLIKESGDNNDMSGEEQEIVNLQSKKSLVPITFKPKITTTPSTPEIDETTVINVSSNPTVNYIIQEKFVYRKSTERPLQKSKKPKTIVYVPSDIKSDAKIPEFEDLTNPVKLDVKGMRMTCLFCEKMLNNAKNYAISAKTEISHFANNTCAKLTKSAMSEQCYKLTDRKISELANFVDEQVVEALWCAQMNNC</sequence>
<name>A0A0N4Z320_PARTI</name>
<dbReference type="Pfam" id="PF03489">
    <property type="entry name" value="SapB_2"/>
    <property type="match status" value="1"/>
</dbReference>
<accession>A0A0N4Z320</accession>